<organism evidence="1 2">
    <name type="scientific">Antarcticimicrobium luteum</name>
    <dbReference type="NCBI Taxonomy" id="2547397"/>
    <lineage>
        <taxon>Bacteria</taxon>
        <taxon>Pseudomonadati</taxon>
        <taxon>Pseudomonadota</taxon>
        <taxon>Alphaproteobacteria</taxon>
        <taxon>Rhodobacterales</taxon>
        <taxon>Paracoccaceae</taxon>
        <taxon>Antarcticimicrobium</taxon>
    </lineage>
</organism>
<gene>
    <name evidence="1" type="ORF">E1832_06900</name>
</gene>
<evidence type="ECO:0000313" key="1">
    <source>
        <dbReference type="EMBL" id="TDK50348.1"/>
    </source>
</evidence>
<keyword evidence="2" id="KW-1185">Reference proteome</keyword>
<dbReference type="RefSeq" id="WP_133359001.1">
    <property type="nucleotide sequence ID" value="NZ_SMUV01000057.1"/>
</dbReference>
<evidence type="ECO:0000313" key="2">
    <source>
        <dbReference type="Proteomes" id="UP000295301"/>
    </source>
</evidence>
<sequence>MLFIVAQAVPNMFYLTQVTNRMEEAVGDCTNLHITYPALVAGFMTVLRANRMIDSAVEALPDEAIPPERAIQQNDVAIDAGGAPVESIIRKRCKDPMFQ</sequence>
<accession>A0A4R5VEW3</accession>
<protein>
    <submittedName>
        <fullName evidence="1">Uncharacterized protein</fullName>
    </submittedName>
</protein>
<name>A0A4R5VEW3_9RHOB</name>
<comment type="caution">
    <text evidence="1">The sequence shown here is derived from an EMBL/GenBank/DDBJ whole genome shotgun (WGS) entry which is preliminary data.</text>
</comment>
<dbReference type="AlphaFoldDB" id="A0A4R5VEW3"/>
<proteinExistence type="predicted"/>
<dbReference type="Proteomes" id="UP000295301">
    <property type="component" value="Unassembled WGS sequence"/>
</dbReference>
<reference evidence="1 2" key="1">
    <citation type="submission" date="2019-03" db="EMBL/GenBank/DDBJ databases">
        <title>Ruegeria lutea sp. nov., a novel strain, isolated from marine sediment, the Masan Bay, South Korea.</title>
        <authorList>
            <person name="Kim J."/>
            <person name="Kim D.-Y."/>
            <person name="Lee S.-S."/>
        </authorList>
    </citation>
    <scope>NUCLEOTIDE SEQUENCE [LARGE SCALE GENOMIC DNA]</scope>
    <source>
        <strain evidence="1 2">318-1</strain>
    </source>
</reference>
<dbReference type="OrthoDB" id="7506247at2"/>
<dbReference type="EMBL" id="SMUV01000057">
    <property type="protein sequence ID" value="TDK50348.1"/>
    <property type="molecule type" value="Genomic_DNA"/>
</dbReference>